<dbReference type="InterPro" id="IPR036397">
    <property type="entry name" value="RNaseH_sf"/>
</dbReference>
<evidence type="ECO:0000256" key="3">
    <source>
        <dbReference type="ARBA" id="ARBA00005300"/>
    </source>
</evidence>
<evidence type="ECO:0000256" key="10">
    <source>
        <dbReference type="ARBA" id="ARBA00022842"/>
    </source>
</evidence>
<evidence type="ECO:0000313" key="14">
    <source>
        <dbReference type="EMBL" id="SEC75077.1"/>
    </source>
</evidence>
<comment type="function">
    <text evidence="2 11">Endonuclease that specifically degrades the RNA of RNA-DNA hybrids.</text>
</comment>
<name>A0A1H4V269_TSUTY</name>
<comment type="catalytic activity">
    <reaction evidence="1 11">
        <text>Endonucleolytic cleavage to 5'-phosphomonoester.</text>
        <dbReference type="EC" id="3.1.26.4"/>
    </reaction>
</comment>
<keyword evidence="9 11" id="KW-0378">Hydrolase</keyword>
<dbReference type="EMBL" id="FNSA01000003">
    <property type="protein sequence ID" value="SEC75077.1"/>
    <property type="molecule type" value="Genomic_DNA"/>
</dbReference>
<keyword evidence="11" id="KW-0963">Cytoplasm</keyword>
<dbReference type="InterPro" id="IPR012337">
    <property type="entry name" value="RNaseH-like_sf"/>
</dbReference>
<evidence type="ECO:0000256" key="1">
    <source>
        <dbReference type="ARBA" id="ARBA00000077"/>
    </source>
</evidence>
<keyword evidence="15" id="KW-1185">Reference proteome</keyword>
<dbReference type="InterPro" id="IPR050092">
    <property type="entry name" value="RNase_H"/>
</dbReference>
<dbReference type="GO" id="GO:0005737">
    <property type="term" value="C:cytoplasm"/>
    <property type="evidence" value="ECO:0007669"/>
    <property type="project" value="UniProtKB-SubCell"/>
</dbReference>
<dbReference type="InterPro" id="IPR022892">
    <property type="entry name" value="RNaseHI"/>
</dbReference>
<dbReference type="EC" id="3.1.26.4" evidence="5 11"/>
<organism evidence="14 15">
    <name type="scientific">Tsukamurella tyrosinosolvens</name>
    <dbReference type="NCBI Taxonomy" id="57704"/>
    <lineage>
        <taxon>Bacteria</taxon>
        <taxon>Bacillati</taxon>
        <taxon>Actinomycetota</taxon>
        <taxon>Actinomycetes</taxon>
        <taxon>Mycobacteriales</taxon>
        <taxon>Tsukamurellaceae</taxon>
        <taxon>Tsukamurella</taxon>
    </lineage>
</organism>
<feature type="compositionally biased region" description="Gly residues" evidence="12">
    <location>
        <begin position="179"/>
        <end position="189"/>
    </location>
</feature>
<dbReference type="PROSITE" id="PS50879">
    <property type="entry name" value="RNASE_H_1"/>
    <property type="match status" value="1"/>
</dbReference>
<feature type="binding site" evidence="11">
    <location>
        <position position="54"/>
    </location>
    <ligand>
        <name>Mg(2+)</name>
        <dbReference type="ChEBI" id="CHEBI:18420"/>
        <label>1</label>
    </ligand>
</feature>
<evidence type="ECO:0000313" key="15">
    <source>
        <dbReference type="Proteomes" id="UP000182241"/>
    </source>
</evidence>
<keyword evidence="10 11" id="KW-0460">Magnesium</keyword>
<evidence type="ECO:0000256" key="6">
    <source>
        <dbReference type="ARBA" id="ARBA00022722"/>
    </source>
</evidence>
<proteinExistence type="inferred from homology"/>
<evidence type="ECO:0000256" key="5">
    <source>
        <dbReference type="ARBA" id="ARBA00012180"/>
    </source>
</evidence>
<keyword evidence="7 11" id="KW-0479">Metal-binding</keyword>
<evidence type="ECO:0000259" key="13">
    <source>
        <dbReference type="PROSITE" id="PS50879"/>
    </source>
</evidence>
<dbReference type="GO" id="GO:0003676">
    <property type="term" value="F:nucleic acid binding"/>
    <property type="evidence" value="ECO:0007669"/>
    <property type="project" value="InterPro"/>
</dbReference>
<dbReference type="GO" id="GO:0000287">
    <property type="term" value="F:magnesium ion binding"/>
    <property type="evidence" value="ECO:0007669"/>
    <property type="project" value="UniProtKB-UniRule"/>
</dbReference>
<dbReference type="FunFam" id="3.30.420.10:FF:000089">
    <property type="entry name" value="Ribonuclease H"/>
    <property type="match status" value="1"/>
</dbReference>
<comment type="similarity">
    <text evidence="3 11">Belongs to the RNase H family.</text>
</comment>
<feature type="binding site" evidence="11">
    <location>
        <position position="16"/>
    </location>
    <ligand>
        <name>Mg(2+)</name>
        <dbReference type="ChEBI" id="CHEBI:18420"/>
        <label>2</label>
    </ligand>
</feature>
<dbReference type="Pfam" id="PF00075">
    <property type="entry name" value="RNase_H"/>
    <property type="match status" value="1"/>
</dbReference>
<feature type="region of interest" description="Disordered" evidence="12">
    <location>
        <begin position="151"/>
        <end position="189"/>
    </location>
</feature>
<dbReference type="AlphaFoldDB" id="A0A1H4V269"/>
<sequence>MTTTEATLSGITIYTDGACHGNPGPGGWGVVLRFGEHEKQLYGGDPSTTNNRMELLGAITALEALTEQHPVTLHTDSQYVIKGITEWLAGWKRRGWKTSSGGAVKNEDLWRRLDAVAGAHTVDWRWVKGHAGHEGNELADSLATRGAVEFGGSTGAVGAPKQGSRGGRGRPRRRSGSGLRSGGAGAGRW</sequence>
<dbReference type="HAMAP" id="MF_00042">
    <property type="entry name" value="RNase_H"/>
    <property type="match status" value="1"/>
</dbReference>
<reference evidence="15" key="1">
    <citation type="submission" date="2016-10" db="EMBL/GenBank/DDBJ databases">
        <authorList>
            <person name="Varghese N."/>
            <person name="Submissions S."/>
        </authorList>
    </citation>
    <scope>NUCLEOTIDE SEQUENCE [LARGE SCALE GENOMIC DNA]</scope>
    <source>
        <strain evidence="15">DSM 44234</strain>
    </source>
</reference>
<keyword evidence="8 11" id="KW-0255">Endonuclease</keyword>
<dbReference type="NCBIfam" id="NF001236">
    <property type="entry name" value="PRK00203.1"/>
    <property type="match status" value="1"/>
</dbReference>
<feature type="binding site" evidence="11">
    <location>
        <position position="140"/>
    </location>
    <ligand>
        <name>Mg(2+)</name>
        <dbReference type="ChEBI" id="CHEBI:18420"/>
        <label>2</label>
    </ligand>
</feature>
<dbReference type="Gene3D" id="3.30.420.10">
    <property type="entry name" value="Ribonuclease H-like superfamily/Ribonuclease H"/>
    <property type="match status" value="1"/>
</dbReference>
<evidence type="ECO:0000256" key="8">
    <source>
        <dbReference type="ARBA" id="ARBA00022759"/>
    </source>
</evidence>
<accession>A0A1H4V269</accession>
<dbReference type="GO" id="GO:0043137">
    <property type="term" value="P:DNA replication, removal of RNA primer"/>
    <property type="evidence" value="ECO:0007669"/>
    <property type="project" value="TreeGrafter"/>
</dbReference>
<feature type="binding site" evidence="11">
    <location>
        <position position="76"/>
    </location>
    <ligand>
        <name>Mg(2+)</name>
        <dbReference type="ChEBI" id="CHEBI:18420"/>
        <label>1</label>
    </ligand>
</feature>
<dbReference type="CDD" id="cd09278">
    <property type="entry name" value="RNase_HI_prokaryote_like"/>
    <property type="match status" value="1"/>
</dbReference>
<protein>
    <recommendedName>
        <fullName evidence="5 11">Ribonuclease H</fullName>
        <shortName evidence="11">RNase H</shortName>
        <ecNumber evidence="5 11">3.1.26.4</ecNumber>
    </recommendedName>
</protein>
<evidence type="ECO:0000256" key="12">
    <source>
        <dbReference type="SAM" id="MobiDB-lite"/>
    </source>
</evidence>
<dbReference type="OrthoDB" id="7845843at2"/>
<evidence type="ECO:0000256" key="7">
    <source>
        <dbReference type="ARBA" id="ARBA00022723"/>
    </source>
</evidence>
<gene>
    <name evidence="11" type="primary">rnhA</name>
    <name evidence="14" type="ORF">SAMN04489793_3116</name>
</gene>
<evidence type="ECO:0000256" key="9">
    <source>
        <dbReference type="ARBA" id="ARBA00022801"/>
    </source>
</evidence>
<comment type="cofactor">
    <cofactor evidence="11">
        <name>Mg(2+)</name>
        <dbReference type="ChEBI" id="CHEBI:18420"/>
    </cofactor>
    <text evidence="11">Binds 1 Mg(2+) ion per subunit. May bind a second metal ion at a regulatory site, or after substrate binding.</text>
</comment>
<dbReference type="PANTHER" id="PTHR10642:SF26">
    <property type="entry name" value="RIBONUCLEASE H1"/>
    <property type="match status" value="1"/>
</dbReference>
<dbReference type="STRING" id="57704.SAMN04489793_3116"/>
<dbReference type="Proteomes" id="UP000182241">
    <property type="component" value="Unassembled WGS sequence"/>
</dbReference>
<feature type="binding site" evidence="11">
    <location>
        <position position="16"/>
    </location>
    <ligand>
        <name>Mg(2+)</name>
        <dbReference type="ChEBI" id="CHEBI:18420"/>
        <label>1</label>
    </ligand>
</feature>
<dbReference type="RefSeq" id="WP_074850604.1">
    <property type="nucleotide sequence ID" value="NZ_FNSA01000003.1"/>
</dbReference>
<dbReference type="InterPro" id="IPR002156">
    <property type="entry name" value="RNaseH_domain"/>
</dbReference>
<dbReference type="PANTHER" id="PTHR10642">
    <property type="entry name" value="RIBONUCLEASE H1"/>
    <property type="match status" value="1"/>
</dbReference>
<keyword evidence="6 11" id="KW-0540">Nuclease</keyword>
<evidence type="ECO:0000256" key="4">
    <source>
        <dbReference type="ARBA" id="ARBA00011245"/>
    </source>
</evidence>
<comment type="subunit">
    <text evidence="4 11">Monomer.</text>
</comment>
<evidence type="ECO:0000256" key="2">
    <source>
        <dbReference type="ARBA" id="ARBA00004065"/>
    </source>
</evidence>
<dbReference type="GO" id="GO:0004523">
    <property type="term" value="F:RNA-DNA hybrid ribonuclease activity"/>
    <property type="evidence" value="ECO:0007669"/>
    <property type="project" value="UniProtKB-UniRule"/>
</dbReference>
<comment type="subcellular location">
    <subcellularLocation>
        <location evidence="11">Cytoplasm</location>
    </subcellularLocation>
</comment>
<dbReference type="SUPFAM" id="SSF53098">
    <property type="entry name" value="Ribonuclease H-like"/>
    <property type="match status" value="1"/>
</dbReference>
<evidence type="ECO:0000256" key="11">
    <source>
        <dbReference type="HAMAP-Rule" id="MF_00042"/>
    </source>
</evidence>
<feature type="domain" description="RNase H type-1" evidence="13">
    <location>
        <begin position="7"/>
        <end position="148"/>
    </location>
</feature>